<dbReference type="Pfam" id="PF01613">
    <property type="entry name" value="Flavin_Reduct"/>
    <property type="match status" value="1"/>
</dbReference>
<dbReference type="Proteomes" id="UP000559010">
    <property type="component" value="Unassembled WGS sequence"/>
</dbReference>
<evidence type="ECO:0000259" key="5">
    <source>
        <dbReference type="Pfam" id="PF01613"/>
    </source>
</evidence>
<dbReference type="InterPro" id="IPR002563">
    <property type="entry name" value="Flavin_Rdtase-like_dom"/>
</dbReference>
<dbReference type="RefSeq" id="WP_169681608.1">
    <property type="nucleotide sequence ID" value="NZ_JABBNU010000006.1"/>
</dbReference>
<comment type="similarity">
    <text evidence="4">Belongs to the flavoredoxin family.</text>
</comment>
<name>A0A848IZL3_9BACT</name>
<dbReference type="SUPFAM" id="SSF50475">
    <property type="entry name" value="FMN-binding split barrel"/>
    <property type="match status" value="1"/>
</dbReference>
<feature type="domain" description="Flavin reductase like" evidence="5">
    <location>
        <begin position="36"/>
        <end position="170"/>
    </location>
</feature>
<protein>
    <submittedName>
        <fullName evidence="6">Flavin oxidoreductase</fullName>
    </submittedName>
</protein>
<evidence type="ECO:0000256" key="3">
    <source>
        <dbReference type="ARBA" id="ARBA00022643"/>
    </source>
</evidence>
<gene>
    <name evidence="6" type="ORF">HH304_11655</name>
</gene>
<organism evidence="6 7">
    <name type="scientific">Marinigracilibium pacificum</name>
    <dbReference type="NCBI Taxonomy" id="2729599"/>
    <lineage>
        <taxon>Bacteria</taxon>
        <taxon>Pseudomonadati</taxon>
        <taxon>Bacteroidota</taxon>
        <taxon>Cytophagia</taxon>
        <taxon>Cytophagales</taxon>
        <taxon>Flammeovirgaceae</taxon>
        <taxon>Marinigracilibium</taxon>
    </lineage>
</organism>
<dbReference type="InterPro" id="IPR012349">
    <property type="entry name" value="Split_barrel_FMN-bd"/>
</dbReference>
<evidence type="ECO:0000256" key="1">
    <source>
        <dbReference type="ARBA" id="ARBA00001917"/>
    </source>
</evidence>
<keyword evidence="7" id="KW-1185">Reference proteome</keyword>
<dbReference type="AlphaFoldDB" id="A0A848IZL3"/>
<dbReference type="GO" id="GO:0016646">
    <property type="term" value="F:oxidoreductase activity, acting on the CH-NH group of donors, NAD or NADP as acceptor"/>
    <property type="evidence" value="ECO:0007669"/>
    <property type="project" value="UniProtKB-ARBA"/>
</dbReference>
<keyword evidence="2" id="KW-0285">Flavoprotein</keyword>
<evidence type="ECO:0000256" key="4">
    <source>
        <dbReference type="ARBA" id="ARBA00038054"/>
    </source>
</evidence>
<evidence type="ECO:0000256" key="2">
    <source>
        <dbReference type="ARBA" id="ARBA00022630"/>
    </source>
</evidence>
<dbReference type="GO" id="GO:0010181">
    <property type="term" value="F:FMN binding"/>
    <property type="evidence" value="ECO:0007669"/>
    <property type="project" value="InterPro"/>
</dbReference>
<dbReference type="Gene3D" id="2.30.110.10">
    <property type="entry name" value="Electron Transport, Fmn-binding Protein, Chain A"/>
    <property type="match status" value="1"/>
</dbReference>
<proteinExistence type="inferred from homology"/>
<dbReference type="PANTHER" id="PTHR33798:SF5">
    <property type="entry name" value="FLAVIN REDUCTASE LIKE DOMAIN-CONTAINING PROTEIN"/>
    <property type="match status" value="1"/>
</dbReference>
<sequence>MENDFLIDRLSIEKMDKRVRTNLINCISGFKSLNLCGTFDRQGITNLAPISSVVHIGADPPLQGMIIRPVSVPRHTYLNIIETGYFTLNHVTENIYRSAHQSAARYQKEESEFDKTGLTAEFLNGFKAPFVKESVIKIGLKLIEEINIATNGTKMLIGEIIDIHLPEGVLASDGFLDLNKAGTITVAGLDAYHKTEKLERLSYAKPDQDLKSIDF</sequence>
<comment type="cofactor">
    <cofactor evidence="1">
        <name>FMN</name>
        <dbReference type="ChEBI" id="CHEBI:58210"/>
    </cofactor>
</comment>
<dbReference type="EMBL" id="JABBNU010000006">
    <property type="protein sequence ID" value="NMM49056.1"/>
    <property type="molecule type" value="Genomic_DNA"/>
</dbReference>
<evidence type="ECO:0000313" key="7">
    <source>
        <dbReference type="Proteomes" id="UP000559010"/>
    </source>
</evidence>
<dbReference type="PANTHER" id="PTHR33798">
    <property type="entry name" value="FLAVOPROTEIN OXYGENASE"/>
    <property type="match status" value="1"/>
</dbReference>
<comment type="caution">
    <text evidence="6">The sequence shown here is derived from an EMBL/GenBank/DDBJ whole genome shotgun (WGS) entry which is preliminary data.</text>
</comment>
<evidence type="ECO:0000313" key="6">
    <source>
        <dbReference type="EMBL" id="NMM49056.1"/>
    </source>
</evidence>
<reference evidence="6 7" key="1">
    <citation type="submission" date="2020-04" db="EMBL/GenBank/DDBJ databases">
        <title>Flammeovirgaceae bacterium KN852 isolated from deep sea.</title>
        <authorList>
            <person name="Zhang D.-C."/>
        </authorList>
    </citation>
    <scope>NUCLEOTIDE SEQUENCE [LARGE SCALE GENOMIC DNA]</scope>
    <source>
        <strain evidence="6 7">KN852</strain>
    </source>
</reference>
<accession>A0A848IZL3</accession>
<keyword evidence="3" id="KW-0288">FMN</keyword>